<comment type="caution">
    <text evidence="1">The sequence shown here is derived from an EMBL/GenBank/DDBJ whole genome shotgun (WGS) entry which is preliminary data.</text>
</comment>
<dbReference type="Proteomes" id="UP000789375">
    <property type="component" value="Unassembled WGS sequence"/>
</dbReference>
<proteinExistence type="predicted"/>
<evidence type="ECO:0000313" key="1">
    <source>
        <dbReference type="EMBL" id="CAG8451540.1"/>
    </source>
</evidence>
<dbReference type="PANTHER" id="PTHR13318">
    <property type="entry name" value="PARTNER OF PAIRED, ISOFORM B-RELATED"/>
    <property type="match status" value="1"/>
</dbReference>
<dbReference type="GO" id="GO:0019005">
    <property type="term" value="C:SCF ubiquitin ligase complex"/>
    <property type="evidence" value="ECO:0007669"/>
    <property type="project" value="TreeGrafter"/>
</dbReference>
<organism evidence="1 2">
    <name type="scientific">Funneliformis mosseae</name>
    <name type="common">Endomycorrhizal fungus</name>
    <name type="synonym">Glomus mosseae</name>
    <dbReference type="NCBI Taxonomy" id="27381"/>
    <lineage>
        <taxon>Eukaryota</taxon>
        <taxon>Fungi</taxon>
        <taxon>Fungi incertae sedis</taxon>
        <taxon>Mucoromycota</taxon>
        <taxon>Glomeromycotina</taxon>
        <taxon>Glomeromycetes</taxon>
        <taxon>Glomerales</taxon>
        <taxon>Glomeraceae</taxon>
        <taxon>Funneliformis</taxon>
    </lineage>
</organism>
<dbReference type="GO" id="GO:0031146">
    <property type="term" value="P:SCF-dependent proteasomal ubiquitin-dependent protein catabolic process"/>
    <property type="evidence" value="ECO:0007669"/>
    <property type="project" value="TreeGrafter"/>
</dbReference>
<dbReference type="SUPFAM" id="SSF81383">
    <property type="entry name" value="F-box domain"/>
    <property type="match status" value="1"/>
</dbReference>
<evidence type="ECO:0000313" key="2">
    <source>
        <dbReference type="Proteomes" id="UP000789375"/>
    </source>
</evidence>
<keyword evidence="2" id="KW-1185">Reference proteome</keyword>
<reference evidence="1" key="1">
    <citation type="submission" date="2021-06" db="EMBL/GenBank/DDBJ databases">
        <authorList>
            <person name="Kallberg Y."/>
            <person name="Tangrot J."/>
            <person name="Rosling A."/>
        </authorList>
    </citation>
    <scope>NUCLEOTIDE SEQUENCE</scope>
    <source>
        <strain evidence="1">87-6 pot B 2015</strain>
    </source>
</reference>
<accession>A0A9N8YRL4</accession>
<dbReference type="InterPro" id="IPR036047">
    <property type="entry name" value="F-box-like_dom_sf"/>
</dbReference>
<dbReference type="EMBL" id="CAJVPP010000177">
    <property type="protein sequence ID" value="CAG8451540.1"/>
    <property type="molecule type" value="Genomic_DNA"/>
</dbReference>
<protein>
    <submittedName>
        <fullName evidence="1">8194_t:CDS:1</fullName>
    </submittedName>
</protein>
<dbReference type="SUPFAM" id="SSF52047">
    <property type="entry name" value="RNI-like"/>
    <property type="match status" value="1"/>
</dbReference>
<dbReference type="Gene3D" id="3.80.10.10">
    <property type="entry name" value="Ribonuclease Inhibitor"/>
    <property type="match status" value="2"/>
</dbReference>
<gene>
    <name evidence="1" type="ORF">FMOSSE_LOCUS1540</name>
</gene>
<dbReference type="InterPro" id="IPR032675">
    <property type="entry name" value="LRR_dom_sf"/>
</dbReference>
<sequence length="516" mass="60297">MASIFKLLETLRPILEYLNNDKKTLYSCILVNRTWCRIAVPILWRAPFKNLLPIRQSGLISTFIGCLDDDASIEKLKLFEDFPLEILKIPTFDYASFLHELQFSSLYDAVNFWCKGQDLDRYQNEEGDIVFYPVKTILEMLIEQFMEKSTNLSKLSIPVITHREGDFISLKKHEMMVRKRLPNISYLDCDDCIIENLKIASEACTNLSRLDIDCSWGNDEYVSKLLRVQSRLQHLTVIKRCPDLKNAINDGDLRRSLRCIVFQDNRNYIDNGGSLNVLASCKRLEILRFDYWLPFRENDMKELVSNSFPRLRKLSFTHCMPKADIIINMILTNGFSLQELTFSLSWYDRPTNVIKTIADNCPNLTYLDVPFARTDLESFRELLRSCKNLESLTIKTLSDRRELSYDIDHFLPIIGAAIPKSLDQFNIFVRWTFTVESLRNFLMKDCKNDLRRLGFLGNINDDHLEVIKTYAYERNSLKYLELRSCETSFEARKSARKYIDVAAYDSFGKKIAQQEN</sequence>
<dbReference type="AlphaFoldDB" id="A0A9N8YRL4"/>
<name>A0A9N8YRL4_FUNMO</name>
<dbReference type="PANTHER" id="PTHR13318:SF247">
    <property type="entry name" value="GH16156P"/>
    <property type="match status" value="1"/>
</dbReference>